<dbReference type="AlphaFoldDB" id="A0A9W9Z9T6"/>
<evidence type="ECO:0000313" key="2">
    <source>
        <dbReference type="EMBL" id="KAJ7377495.1"/>
    </source>
</evidence>
<accession>A0A9W9Z9T6</accession>
<comment type="caution">
    <text evidence="2">The sequence shown here is derived from an EMBL/GenBank/DDBJ whole genome shotgun (WGS) entry which is preliminary data.</text>
</comment>
<reference evidence="2" key="1">
    <citation type="submission" date="2023-01" db="EMBL/GenBank/DDBJ databases">
        <title>Genome assembly of the deep-sea coral Lophelia pertusa.</title>
        <authorList>
            <person name="Herrera S."/>
            <person name="Cordes E."/>
        </authorList>
    </citation>
    <scope>NUCLEOTIDE SEQUENCE</scope>
    <source>
        <strain evidence="2">USNM1676648</strain>
        <tissue evidence="2">Polyp</tissue>
    </source>
</reference>
<keyword evidence="3" id="KW-1185">Reference proteome</keyword>
<gene>
    <name evidence="2" type="ORF">OS493_028940</name>
</gene>
<feature type="compositionally biased region" description="Basic and acidic residues" evidence="1">
    <location>
        <begin position="93"/>
        <end position="116"/>
    </location>
</feature>
<feature type="region of interest" description="Disordered" evidence="1">
    <location>
        <begin position="83"/>
        <end position="147"/>
    </location>
</feature>
<evidence type="ECO:0000256" key="1">
    <source>
        <dbReference type="SAM" id="MobiDB-lite"/>
    </source>
</evidence>
<protein>
    <submittedName>
        <fullName evidence="2">Uncharacterized protein</fullName>
    </submittedName>
</protein>
<proteinExistence type="predicted"/>
<dbReference type="Proteomes" id="UP001163046">
    <property type="component" value="Unassembled WGS sequence"/>
</dbReference>
<name>A0A9W9Z9T6_9CNID</name>
<feature type="compositionally biased region" description="Polar residues" evidence="1">
    <location>
        <begin position="122"/>
        <end position="134"/>
    </location>
</feature>
<dbReference type="EMBL" id="MU826378">
    <property type="protein sequence ID" value="KAJ7377495.1"/>
    <property type="molecule type" value="Genomic_DNA"/>
</dbReference>
<organism evidence="2 3">
    <name type="scientific">Desmophyllum pertusum</name>
    <dbReference type="NCBI Taxonomy" id="174260"/>
    <lineage>
        <taxon>Eukaryota</taxon>
        <taxon>Metazoa</taxon>
        <taxon>Cnidaria</taxon>
        <taxon>Anthozoa</taxon>
        <taxon>Hexacorallia</taxon>
        <taxon>Scleractinia</taxon>
        <taxon>Caryophylliina</taxon>
        <taxon>Caryophylliidae</taxon>
        <taxon>Desmophyllum</taxon>
    </lineage>
</organism>
<sequence length="147" mass="16048">MFQYQWPPPKLLAPVPVVATKAPAATTTVPATATRAPAAPVTVPVTTLPTNLTAPGQQHNITSECFTLASDNKKHSFQTEQVAEDTHISQNTKPEEMEQNFKSEEKPIEHVDKESMAVKSPKSGTRTVLTTNTVQEKDQQTLYPPAL</sequence>
<evidence type="ECO:0000313" key="3">
    <source>
        <dbReference type="Proteomes" id="UP001163046"/>
    </source>
</evidence>